<keyword evidence="2" id="KW-0472">Membrane</keyword>
<evidence type="ECO:0000313" key="3">
    <source>
        <dbReference type="EMBL" id="RMB85176.1"/>
    </source>
</evidence>
<evidence type="ECO:0000256" key="2">
    <source>
        <dbReference type="SAM" id="Phobius"/>
    </source>
</evidence>
<evidence type="ECO:0000313" key="4">
    <source>
        <dbReference type="Proteomes" id="UP000270471"/>
    </source>
</evidence>
<protein>
    <submittedName>
        <fullName evidence="3">Cytochrome C oxidase subunit I</fullName>
    </submittedName>
</protein>
<proteinExistence type="predicted"/>
<keyword evidence="2" id="KW-1133">Transmembrane helix</keyword>
<keyword evidence="1" id="KW-0175">Coiled coil</keyword>
<feature type="coiled-coil region" evidence="1">
    <location>
        <begin position="66"/>
        <end position="97"/>
    </location>
</feature>
<gene>
    <name evidence="3" type="ORF">CTZ28_13475</name>
</gene>
<accession>A0A3M0ISS7</accession>
<feature type="transmembrane region" description="Helical" evidence="2">
    <location>
        <begin position="98"/>
        <end position="120"/>
    </location>
</feature>
<dbReference type="RefSeq" id="WP_121889616.1">
    <property type="nucleotide sequence ID" value="NZ_PENI01000007.1"/>
</dbReference>
<keyword evidence="2" id="KW-0812">Transmembrane</keyword>
<keyword evidence="4" id="KW-1185">Reference proteome</keyword>
<sequence>MGRPDEAKNARRHEGSDWTNQVEGYLLWQTRVQDAKCRARAFTEAFDWLTTSQRVEIERRYIGDRLQCEEQDLRRIVQRAADLRSEYEQRYRRLRLRCTAVTVSAVTAAVAALAVAVSYLP</sequence>
<name>A0A3M0ISS7_9ACTN</name>
<dbReference type="AlphaFoldDB" id="A0A3M0ISS7"/>
<dbReference type="OrthoDB" id="3855296at2"/>
<organism evidence="3 4">
    <name type="scientific">Streptomyces shenzhenensis</name>
    <dbReference type="NCBI Taxonomy" id="943815"/>
    <lineage>
        <taxon>Bacteria</taxon>
        <taxon>Bacillati</taxon>
        <taxon>Actinomycetota</taxon>
        <taxon>Actinomycetes</taxon>
        <taxon>Kitasatosporales</taxon>
        <taxon>Streptomycetaceae</taxon>
        <taxon>Streptomyces</taxon>
    </lineage>
</organism>
<evidence type="ECO:0000256" key="1">
    <source>
        <dbReference type="SAM" id="Coils"/>
    </source>
</evidence>
<dbReference type="Proteomes" id="UP000270471">
    <property type="component" value="Unassembled WGS sequence"/>
</dbReference>
<dbReference type="EMBL" id="PENI01000007">
    <property type="protein sequence ID" value="RMB85176.1"/>
    <property type="molecule type" value="Genomic_DNA"/>
</dbReference>
<reference evidence="3 4" key="1">
    <citation type="submission" date="2017-11" db="EMBL/GenBank/DDBJ databases">
        <title>Draft genome of actinobacteria isolated from guarana (Paullinia cupana (Mart.) Ducke.</title>
        <authorList>
            <person name="Siqueira K.A."/>
            <person name="Liotti R.G."/>
            <person name="Mendes T.A.O."/>
            <person name="Soares M.A."/>
        </authorList>
    </citation>
    <scope>NUCLEOTIDE SEQUENCE [LARGE SCALE GENOMIC DNA]</scope>
    <source>
        <strain evidence="3 4">193</strain>
    </source>
</reference>
<comment type="caution">
    <text evidence="3">The sequence shown here is derived from an EMBL/GenBank/DDBJ whole genome shotgun (WGS) entry which is preliminary data.</text>
</comment>